<feature type="compositionally biased region" description="Polar residues" evidence="10">
    <location>
        <begin position="320"/>
        <end position="332"/>
    </location>
</feature>
<dbReference type="PROSITE" id="PS50011">
    <property type="entry name" value="PROTEIN_KINASE_DOM"/>
    <property type="match status" value="1"/>
</dbReference>
<dbReference type="Gene3D" id="3.30.200.20">
    <property type="entry name" value="Phosphorylase Kinase, domain 1"/>
    <property type="match status" value="1"/>
</dbReference>
<dbReference type="EC" id="2.7.11.1" evidence="2"/>
<dbReference type="GO" id="GO:0004674">
    <property type="term" value="F:protein serine/threonine kinase activity"/>
    <property type="evidence" value="ECO:0007669"/>
    <property type="project" value="UniProtKB-KW"/>
</dbReference>
<dbReference type="Pfam" id="PF00069">
    <property type="entry name" value="Pkinase"/>
    <property type="match status" value="2"/>
</dbReference>
<feature type="compositionally biased region" description="Basic and acidic residues" evidence="10">
    <location>
        <begin position="333"/>
        <end position="346"/>
    </location>
</feature>
<keyword evidence="5" id="KW-0547">Nucleotide-binding</keyword>
<evidence type="ECO:0000256" key="10">
    <source>
        <dbReference type="SAM" id="MobiDB-lite"/>
    </source>
</evidence>
<dbReference type="InterPro" id="IPR008271">
    <property type="entry name" value="Ser/Thr_kinase_AS"/>
</dbReference>
<gene>
    <name evidence="12" type="ORF">SAY87_016260</name>
</gene>
<evidence type="ECO:0000256" key="2">
    <source>
        <dbReference type="ARBA" id="ARBA00012513"/>
    </source>
</evidence>
<evidence type="ECO:0000256" key="5">
    <source>
        <dbReference type="ARBA" id="ARBA00022741"/>
    </source>
</evidence>
<keyword evidence="7" id="KW-0067">ATP-binding</keyword>
<dbReference type="FunFam" id="1.10.510.10:FF:000020">
    <property type="entry name" value="serine/threonine-protein kinase D6PK-like"/>
    <property type="match status" value="1"/>
</dbReference>
<keyword evidence="6" id="KW-0418">Kinase</keyword>
<dbReference type="Proteomes" id="UP001345219">
    <property type="component" value="Chromosome 13"/>
</dbReference>
<evidence type="ECO:0000313" key="12">
    <source>
        <dbReference type="EMBL" id="KAK4780154.1"/>
    </source>
</evidence>
<dbReference type="SMART" id="SM00220">
    <property type="entry name" value="S_TKc"/>
    <property type="match status" value="1"/>
</dbReference>
<evidence type="ECO:0000256" key="3">
    <source>
        <dbReference type="ARBA" id="ARBA00022527"/>
    </source>
</evidence>
<dbReference type="CDD" id="cd05574">
    <property type="entry name" value="STKc_phototropin_like"/>
    <property type="match status" value="1"/>
</dbReference>
<evidence type="ECO:0000256" key="7">
    <source>
        <dbReference type="ARBA" id="ARBA00022840"/>
    </source>
</evidence>
<name>A0AAN7QU93_9MYRT</name>
<accession>A0AAN7QU93</accession>
<dbReference type="SUPFAM" id="SSF56112">
    <property type="entry name" value="Protein kinase-like (PK-like)"/>
    <property type="match status" value="1"/>
</dbReference>
<evidence type="ECO:0000256" key="6">
    <source>
        <dbReference type="ARBA" id="ARBA00022777"/>
    </source>
</evidence>
<dbReference type="PROSITE" id="PS00108">
    <property type="entry name" value="PROTEIN_KINASE_ST"/>
    <property type="match status" value="1"/>
</dbReference>
<evidence type="ECO:0000256" key="9">
    <source>
        <dbReference type="ARBA" id="ARBA00048679"/>
    </source>
</evidence>
<keyword evidence="13" id="KW-1185">Reference proteome</keyword>
<keyword evidence="3" id="KW-0723">Serine/threonine-protein kinase</keyword>
<reference evidence="12 13" key="1">
    <citation type="journal article" date="2023" name="Hortic Res">
        <title>Pangenome of water caltrop reveals structural variations and asymmetric subgenome divergence after allopolyploidization.</title>
        <authorList>
            <person name="Zhang X."/>
            <person name="Chen Y."/>
            <person name="Wang L."/>
            <person name="Yuan Y."/>
            <person name="Fang M."/>
            <person name="Shi L."/>
            <person name="Lu R."/>
            <person name="Comes H.P."/>
            <person name="Ma Y."/>
            <person name="Chen Y."/>
            <person name="Huang G."/>
            <person name="Zhou Y."/>
            <person name="Zheng Z."/>
            <person name="Qiu Y."/>
        </authorList>
    </citation>
    <scope>NUCLEOTIDE SEQUENCE [LARGE SCALE GENOMIC DNA]</scope>
    <source>
        <tissue evidence="12">Roots</tissue>
    </source>
</reference>
<sequence>MNWAVMASVSSKCEITELTEDLKGVGNVCPQSAKYAIEDDINCLFESIKIRNSIRASTRDSLHKNASKRPMRGSLSPAYGIGISEPVSLKQALRGLCISQASEMAAMKRLSKPVTPSGHSEAGAMKSLYKAVVIETNGSGNPVNKGKANVVEITLGRETVLSTSAQSDIHGILFTRAVEKVKSLTTESHVEELRSRLRKMKHAKSPPVHSSKIATKCEYLVAVNRIENSHPRRVDVRKSTVDGSQFQRPAFSNKRFMKKLKREPHSASCCSSPAAQKFDEVVGQCACEHLDHRADLGLAFEEGIIKDCHIPTAERIEGENPSSAENATFSSEYESKHPIARADKVESSQSSKSSIGDYRSTTATSSSESSNLSSSSHRNESRPHMSKNLRWEAIGSVRKNQGTLNMKQFKLLKRLGCGDIGDVYLAELIGTSCLFALKVMDSEFLKTGKKMLRAQTEKEIMQMLDHPFLPTLYYHFSTEKHSGLVMEYCPGGDLHVLRQKQPARCFSEHAARFYLAEVLLALEYLHMLGVVYRDLKPENVLIREDGHIMLSDFDLSLRCAVNPIILTSSSPDKNAPPKKVSSPYTESSCIDPFCLHRSWQVPCFTPGPLSVAVKSRKVKSDLPSQVNPLPQLVVEPTSARSNSFVGTYEYLAPEIVKGEGHGSSVDWWTFGIFLFELLYGRTPFKGLSNEETLSNVVSQSLIFPGNPIVSFHARDLIRGLLVKDSENRLGSIKGAAEIKRHPFFEGLNWALIRCAAPPELPVIRETHYAEEIVGFKEF</sequence>
<dbReference type="PANTHER" id="PTHR45637">
    <property type="entry name" value="FLIPPASE KINASE 1-RELATED"/>
    <property type="match status" value="1"/>
</dbReference>
<feature type="domain" description="Protein kinase" evidence="11">
    <location>
        <begin position="409"/>
        <end position="744"/>
    </location>
</feature>
<dbReference type="EMBL" id="JAXIOK010000001">
    <property type="protein sequence ID" value="KAK4780154.1"/>
    <property type="molecule type" value="Genomic_DNA"/>
</dbReference>
<comment type="catalytic activity">
    <reaction evidence="8">
        <text>L-threonyl-[protein] + ATP = O-phospho-L-threonyl-[protein] + ADP + H(+)</text>
        <dbReference type="Rhea" id="RHEA:46608"/>
        <dbReference type="Rhea" id="RHEA-COMP:11060"/>
        <dbReference type="Rhea" id="RHEA-COMP:11605"/>
        <dbReference type="ChEBI" id="CHEBI:15378"/>
        <dbReference type="ChEBI" id="CHEBI:30013"/>
        <dbReference type="ChEBI" id="CHEBI:30616"/>
        <dbReference type="ChEBI" id="CHEBI:61977"/>
        <dbReference type="ChEBI" id="CHEBI:456216"/>
        <dbReference type="EC" id="2.7.11.1"/>
    </reaction>
</comment>
<feature type="compositionally biased region" description="Low complexity" evidence="10">
    <location>
        <begin position="347"/>
        <end position="376"/>
    </location>
</feature>
<comment type="caution">
    <text evidence="12">The sequence shown here is derived from an EMBL/GenBank/DDBJ whole genome shotgun (WGS) entry which is preliminary data.</text>
</comment>
<evidence type="ECO:0000256" key="4">
    <source>
        <dbReference type="ARBA" id="ARBA00022679"/>
    </source>
</evidence>
<dbReference type="AlphaFoldDB" id="A0AAN7QU93"/>
<evidence type="ECO:0000259" key="11">
    <source>
        <dbReference type="PROSITE" id="PS50011"/>
    </source>
</evidence>
<keyword evidence="4" id="KW-0808">Transferase</keyword>
<dbReference type="FunFam" id="1.10.510.10:FF:000028">
    <property type="entry name" value="serine/threonine-protein kinase D6PK-like"/>
    <property type="match status" value="1"/>
</dbReference>
<dbReference type="InterPro" id="IPR000719">
    <property type="entry name" value="Prot_kinase_dom"/>
</dbReference>
<feature type="region of interest" description="Disordered" evidence="10">
    <location>
        <begin position="316"/>
        <end position="390"/>
    </location>
</feature>
<comment type="catalytic activity">
    <reaction evidence="9">
        <text>L-seryl-[protein] + ATP = O-phospho-L-seryl-[protein] + ADP + H(+)</text>
        <dbReference type="Rhea" id="RHEA:17989"/>
        <dbReference type="Rhea" id="RHEA-COMP:9863"/>
        <dbReference type="Rhea" id="RHEA-COMP:11604"/>
        <dbReference type="ChEBI" id="CHEBI:15378"/>
        <dbReference type="ChEBI" id="CHEBI:29999"/>
        <dbReference type="ChEBI" id="CHEBI:30616"/>
        <dbReference type="ChEBI" id="CHEBI:83421"/>
        <dbReference type="ChEBI" id="CHEBI:456216"/>
        <dbReference type="EC" id="2.7.11.1"/>
    </reaction>
</comment>
<proteinExistence type="inferred from homology"/>
<comment type="similarity">
    <text evidence="1">Belongs to the protein kinase superfamily. AGC Ser/Thr protein kinase family.</text>
</comment>
<organism evidence="12 13">
    <name type="scientific">Trapa incisa</name>
    <dbReference type="NCBI Taxonomy" id="236973"/>
    <lineage>
        <taxon>Eukaryota</taxon>
        <taxon>Viridiplantae</taxon>
        <taxon>Streptophyta</taxon>
        <taxon>Embryophyta</taxon>
        <taxon>Tracheophyta</taxon>
        <taxon>Spermatophyta</taxon>
        <taxon>Magnoliopsida</taxon>
        <taxon>eudicotyledons</taxon>
        <taxon>Gunneridae</taxon>
        <taxon>Pentapetalae</taxon>
        <taxon>rosids</taxon>
        <taxon>malvids</taxon>
        <taxon>Myrtales</taxon>
        <taxon>Lythraceae</taxon>
        <taxon>Trapa</taxon>
    </lineage>
</organism>
<dbReference type="InterPro" id="IPR011009">
    <property type="entry name" value="Kinase-like_dom_sf"/>
</dbReference>
<protein>
    <recommendedName>
        <fullName evidence="2">non-specific serine/threonine protein kinase</fullName>
        <ecNumber evidence="2">2.7.11.1</ecNumber>
    </recommendedName>
</protein>
<dbReference type="Gene3D" id="1.10.510.10">
    <property type="entry name" value="Transferase(Phosphotransferase) domain 1"/>
    <property type="match status" value="1"/>
</dbReference>
<dbReference type="GO" id="GO:0005524">
    <property type="term" value="F:ATP binding"/>
    <property type="evidence" value="ECO:0007669"/>
    <property type="project" value="UniProtKB-KW"/>
</dbReference>
<evidence type="ECO:0000256" key="8">
    <source>
        <dbReference type="ARBA" id="ARBA00047899"/>
    </source>
</evidence>
<evidence type="ECO:0000313" key="13">
    <source>
        <dbReference type="Proteomes" id="UP001345219"/>
    </source>
</evidence>
<evidence type="ECO:0000256" key="1">
    <source>
        <dbReference type="ARBA" id="ARBA00009903"/>
    </source>
</evidence>